<sequence length="474" mass="50920">HIAPMFGAIWTAVLAALSVPMQTSPDPHVVAASLIGFQSGIALSCRFRMPLERATFVTTLRNFTQLQNLAEMKRKHVEAIRALIEVAASRPDVGDGLAESWLDVLQCVSQLERLQLLTQGSESAAASGRTARTSSGSSAADTGSMFGFTGLSSSQSNGTQSISARAFFRPPASVTVGGVAAAAAAAASGGASSARSSHTLVPTVSVAELAKLETNSQVLVVLVDRLFTSSVYLSGSGIVDFVGALSSVAWNEITATFRDDSSSSGSAHYHQHQKPGHLRRGSATAAGRNQGTAPSRLFSLTKIVEISYYNMGRIRVEWSQIWAILGPLFDRVGAYSDTRAALFALDSLRQLSMKFLEKEELPHFAFQKEFLRPFADILEGYIPEASPGYDQRQQRPRSTVVVVDVMVKDMVLRCVHQIVQAAALHIRSGWKAILNVAQIAARDGNDSIAEMGFHIAKACAEQHGPQMWMLATAR</sequence>
<proteinExistence type="predicted"/>
<keyword evidence="2" id="KW-1185">Reference proteome</keyword>
<evidence type="ECO:0000313" key="1">
    <source>
        <dbReference type="EMBL" id="KAJ2885587.1"/>
    </source>
</evidence>
<dbReference type="EMBL" id="JANBVB010002402">
    <property type="protein sequence ID" value="KAJ2885587.1"/>
    <property type="molecule type" value="Genomic_DNA"/>
</dbReference>
<name>A0ACC1LWW9_9FUNG</name>
<reference evidence="1" key="1">
    <citation type="submission" date="2022-07" db="EMBL/GenBank/DDBJ databases">
        <title>Phylogenomic reconstructions and comparative analyses of Kickxellomycotina fungi.</title>
        <authorList>
            <person name="Reynolds N.K."/>
            <person name="Stajich J.E."/>
            <person name="Barry K."/>
            <person name="Grigoriev I.V."/>
            <person name="Crous P."/>
            <person name="Smith M.E."/>
        </authorList>
    </citation>
    <scope>NUCLEOTIDE SEQUENCE</scope>
    <source>
        <strain evidence="1">CBS 190363</strain>
    </source>
</reference>
<comment type="caution">
    <text evidence="1">The sequence shown here is derived from an EMBL/GenBank/DDBJ whole genome shotgun (WGS) entry which is preliminary data.</text>
</comment>
<dbReference type="Proteomes" id="UP001139981">
    <property type="component" value="Unassembled WGS sequence"/>
</dbReference>
<protein>
    <submittedName>
        <fullName evidence="1">Guanine nucleotide exchange protein for ADP-robosylation factor</fullName>
    </submittedName>
</protein>
<evidence type="ECO:0000313" key="2">
    <source>
        <dbReference type="Proteomes" id="UP001139981"/>
    </source>
</evidence>
<gene>
    <name evidence="1" type="primary">SEC7_2</name>
    <name evidence="1" type="ORF">IWW38_005309</name>
</gene>
<accession>A0ACC1LWW9</accession>
<feature type="non-terminal residue" evidence="1">
    <location>
        <position position="474"/>
    </location>
</feature>
<feature type="non-terminal residue" evidence="1">
    <location>
        <position position="1"/>
    </location>
</feature>
<organism evidence="1 2">
    <name type="scientific">Coemansia aciculifera</name>
    <dbReference type="NCBI Taxonomy" id="417176"/>
    <lineage>
        <taxon>Eukaryota</taxon>
        <taxon>Fungi</taxon>
        <taxon>Fungi incertae sedis</taxon>
        <taxon>Zoopagomycota</taxon>
        <taxon>Kickxellomycotina</taxon>
        <taxon>Kickxellomycetes</taxon>
        <taxon>Kickxellales</taxon>
        <taxon>Kickxellaceae</taxon>
        <taxon>Coemansia</taxon>
    </lineage>
</organism>